<dbReference type="SMART" id="SM00248">
    <property type="entry name" value="ANK"/>
    <property type="match status" value="10"/>
</dbReference>
<dbReference type="PANTHER" id="PTHR24141:SF1">
    <property type="entry name" value="2-5A-DEPENDENT RIBONUCLEASE"/>
    <property type="match status" value="1"/>
</dbReference>
<feature type="compositionally biased region" description="Basic and acidic residues" evidence="4">
    <location>
        <begin position="638"/>
        <end position="648"/>
    </location>
</feature>
<organism evidence="5 6">
    <name type="scientific">Colletotrichum musicola</name>
    <dbReference type="NCBI Taxonomy" id="2175873"/>
    <lineage>
        <taxon>Eukaryota</taxon>
        <taxon>Fungi</taxon>
        <taxon>Dikarya</taxon>
        <taxon>Ascomycota</taxon>
        <taxon>Pezizomycotina</taxon>
        <taxon>Sordariomycetes</taxon>
        <taxon>Hypocreomycetidae</taxon>
        <taxon>Glomerellales</taxon>
        <taxon>Glomerellaceae</taxon>
        <taxon>Colletotrichum</taxon>
        <taxon>Colletotrichum orchidearum species complex</taxon>
    </lineage>
</organism>
<feature type="region of interest" description="Disordered" evidence="4">
    <location>
        <begin position="189"/>
        <end position="221"/>
    </location>
</feature>
<dbReference type="Pfam" id="PF12796">
    <property type="entry name" value="Ank_2"/>
    <property type="match status" value="3"/>
</dbReference>
<proteinExistence type="predicted"/>
<evidence type="ECO:0000313" key="6">
    <source>
        <dbReference type="Proteomes" id="UP000639643"/>
    </source>
</evidence>
<evidence type="ECO:0000256" key="2">
    <source>
        <dbReference type="ARBA" id="ARBA00023043"/>
    </source>
</evidence>
<evidence type="ECO:0000313" key="5">
    <source>
        <dbReference type="EMBL" id="KAF6834514.1"/>
    </source>
</evidence>
<dbReference type="InterPro" id="IPR036770">
    <property type="entry name" value="Ankyrin_rpt-contain_sf"/>
</dbReference>
<keyword evidence="1" id="KW-0677">Repeat</keyword>
<dbReference type="OrthoDB" id="4772757at2759"/>
<feature type="repeat" description="ANK" evidence="3">
    <location>
        <begin position="447"/>
        <end position="479"/>
    </location>
</feature>
<feature type="repeat" description="ANK" evidence="3">
    <location>
        <begin position="381"/>
        <end position="413"/>
    </location>
</feature>
<dbReference type="InterPro" id="IPR002110">
    <property type="entry name" value="Ankyrin_rpt"/>
</dbReference>
<dbReference type="Gene3D" id="1.25.40.20">
    <property type="entry name" value="Ankyrin repeat-containing domain"/>
    <property type="match status" value="2"/>
</dbReference>
<dbReference type="GO" id="GO:0006396">
    <property type="term" value="P:RNA processing"/>
    <property type="evidence" value="ECO:0007669"/>
    <property type="project" value="TreeGrafter"/>
</dbReference>
<feature type="repeat" description="ANK" evidence="3">
    <location>
        <begin position="279"/>
        <end position="311"/>
    </location>
</feature>
<dbReference type="Proteomes" id="UP000639643">
    <property type="component" value="Unassembled WGS sequence"/>
</dbReference>
<dbReference type="Pfam" id="PF00023">
    <property type="entry name" value="Ank"/>
    <property type="match status" value="1"/>
</dbReference>
<keyword evidence="6" id="KW-1185">Reference proteome</keyword>
<sequence length="698" mass="74562">MSGFSSAAVTSGCDDISHRALATSTELDVLLKGIDPGSMAAQHLISLSAKLDQFKQTTEQLRQALTGASAMSPGLRNALAVSVQPCADAAATVDKQIRRLDPANVKGINPEVVLQYETYHMAHTRLFMQFISVLHMPLNRVTRPTVSEQDSRLSAPDGHRLLESAIEASQIVLTRCDILDGSAEASHSVTGNAAAADEDSQPGEQPPDYSSGKPDKGKKKATGQFFSSLTNSFKAMTAGLRSKPEPMVIATCQAAKDGDVGHLKGFVAQGVNINGQNEQGYTPLICAIRGNQLAAVEYLVTAGADKSAKDSVGGKRKPPVFHAAECGFVPIAEYLISQGANIKECSWSGQAYFIDVANCEHLDIVRLFLSRGCDPKTTSISGRSVFIHALQNGSLPHMKLLQEYGADVNARDITGQPGLHMALGQNRLDVVSWLLEHGADPNVMDLTGNTMIVSALHRKNYELVKILLTRGADPNATGLMGKGVLWTMLQNKDMEEGVKADLVKALLDRGADPNQTDNWGESIMSLVVTLGNTDLLRTFLAHGGNPNKRIKDDTFLLYAIDRGRLEHAKMLLTHGADVNGADAKGRLPLTEALQIDSKPLIELLLQFGADVNKMGPVKPLALARLTGNREIAQLLTERGAEAPKRRTFEAAPPTPVTPAAPRRASGAPAQGGPSQSDMPPPYTEASVEKGSASSATLR</sequence>
<protein>
    <submittedName>
        <fullName evidence="5">Ankyrin repeat protein</fullName>
    </submittedName>
</protein>
<feature type="compositionally biased region" description="Low complexity" evidence="4">
    <location>
        <begin position="659"/>
        <end position="676"/>
    </location>
</feature>
<feature type="repeat" description="ANK" evidence="3">
    <location>
        <begin position="414"/>
        <end position="446"/>
    </location>
</feature>
<gene>
    <name evidence="5" type="ORF">CMUS01_06146</name>
</gene>
<dbReference type="PROSITE" id="PS50297">
    <property type="entry name" value="ANK_REP_REGION"/>
    <property type="match status" value="6"/>
</dbReference>
<evidence type="ECO:0000256" key="3">
    <source>
        <dbReference type="PROSITE-ProRule" id="PRU00023"/>
    </source>
</evidence>
<feature type="repeat" description="ANK" evidence="3">
    <location>
        <begin position="551"/>
        <end position="583"/>
    </location>
</feature>
<comment type="caution">
    <text evidence="5">The sequence shown here is derived from an EMBL/GenBank/DDBJ whole genome shotgun (WGS) entry which is preliminary data.</text>
</comment>
<dbReference type="AlphaFoldDB" id="A0A8H6NID7"/>
<dbReference type="GO" id="GO:0003723">
    <property type="term" value="F:RNA binding"/>
    <property type="evidence" value="ECO:0007669"/>
    <property type="project" value="TreeGrafter"/>
</dbReference>
<feature type="repeat" description="ANK" evidence="3">
    <location>
        <begin position="584"/>
        <end position="616"/>
    </location>
</feature>
<evidence type="ECO:0000256" key="4">
    <source>
        <dbReference type="SAM" id="MobiDB-lite"/>
    </source>
</evidence>
<feature type="region of interest" description="Disordered" evidence="4">
    <location>
        <begin position="638"/>
        <end position="698"/>
    </location>
</feature>
<reference evidence="5" key="1">
    <citation type="journal article" date="2020" name="Phytopathology">
        <title>Genome Sequence Resources of Colletotrichum truncatum, C. plurivorum, C. musicola, and C. sojae: Four Species Pathogenic to Soybean (Glycine max).</title>
        <authorList>
            <person name="Rogerio F."/>
            <person name="Boufleur T.R."/>
            <person name="Ciampi-Guillardi M."/>
            <person name="Sukno S.A."/>
            <person name="Thon M.R."/>
            <person name="Massola Junior N.S."/>
            <person name="Baroncelli R."/>
        </authorList>
    </citation>
    <scope>NUCLEOTIDE SEQUENCE</scope>
    <source>
        <strain evidence="5">LFN0074</strain>
    </source>
</reference>
<accession>A0A8H6NID7</accession>
<name>A0A8H6NID7_9PEZI</name>
<dbReference type="PROSITE" id="PS50088">
    <property type="entry name" value="ANK_REPEAT"/>
    <property type="match status" value="6"/>
</dbReference>
<dbReference type="SUPFAM" id="SSF48403">
    <property type="entry name" value="Ankyrin repeat"/>
    <property type="match status" value="1"/>
</dbReference>
<keyword evidence="2 3" id="KW-0040">ANK repeat</keyword>
<dbReference type="PANTHER" id="PTHR24141">
    <property type="entry name" value="2-5A-DEPENDENT RIBONUCLEASE"/>
    <property type="match status" value="1"/>
</dbReference>
<evidence type="ECO:0000256" key="1">
    <source>
        <dbReference type="ARBA" id="ARBA00022737"/>
    </source>
</evidence>
<dbReference type="GO" id="GO:0004540">
    <property type="term" value="F:RNA nuclease activity"/>
    <property type="evidence" value="ECO:0007669"/>
    <property type="project" value="TreeGrafter"/>
</dbReference>
<dbReference type="EMBL" id="WIGM01000195">
    <property type="protein sequence ID" value="KAF6834514.1"/>
    <property type="molecule type" value="Genomic_DNA"/>
</dbReference>